<comment type="subcellular location">
    <subcellularLocation>
        <location evidence="1">Endoplasmic reticulum membrane</location>
        <topology evidence="1">Single-pass type I membrane protein</topology>
    </subcellularLocation>
</comment>
<dbReference type="GO" id="GO:0034976">
    <property type="term" value="P:response to endoplasmic reticulum stress"/>
    <property type="evidence" value="ECO:0007669"/>
    <property type="project" value="UniProtKB-ARBA"/>
</dbReference>
<reference evidence="20 21" key="1">
    <citation type="submission" date="2024-02" db="EMBL/GenBank/DDBJ databases">
        <title>Chromosome-scale genome assembly of the rough periwinkle Littorina saxatilis.</title>
        <authorList>
            <person name="De Jode A."/>
            <person name="Faria R."/>
            <person name="Formenti G."/>
            <person name="Sims Y."/>
            <person name="Smith T.P."/>
            <person name="Tracey A."/>
            <person name="Wood J.M.D."/>
            <person name="Zagrodzka Z.B."/>
            <person name="Johannesson K."/>
            <person name="Butlin R.K."/>
            <person name="Leder E.H."/>
        </authorList>
    </citation>
    <scope>NUCLEOTIDE SEQUENCE [LARGE SCALE GENOMIC DNA]</scope>
    <source>
        <strain evidence="20">Snail1</strain>
        <tissue evidence="20">Muscle</tissue>
    </source>
</reference>
<keyword evidence="5" id="KW-0808">Transferase</keyword>
<evidence type="ECO:0000256" key="4">
    <source>
        <dbReference type="ARBA" id="ARBA00022553"/>
    </source>
</evidence>
<dbReference type="GO" id="GO:0006986">
    <property type="term" value="P:response to unfolded protein"/>
    <property type="evidence" value="ECO:0007669"/>
    <property type="project" value="UniProtKB-KW"/>
</dbReference>
<dbReference type="Gene3D" id="2.130.10.10">
    <property type="entry name" value="YVTN repeat-like/Quinoprotein amine dehydrogenase"/>
    <property type="match status" value="1"/>
</dbReference>
<feature type="binding site" evidence="16">
    <location>
        <position position="595"/>
    </location>
    <ligand>
        <name>ATP</name>
        <dbReference type="ChEBI" id="CHEBI:30616"/>
    </ligand>
</feature>
<evidence type="ECO:0000256" key="15">
    <source>
        <dbReference type="ARBA" id="ARBA00041500"/>
    </source>
</evidence>
<dbReference type="InterPro" id="IPR008271">
    <property type="entry name" value="Ser/Thr_kinase_AS"/>
</dbReference>
<dbReference type="GO" id="GO:0004694">
    <property type="term" value="F:eukaryotic translation initiation factor 2alpha kinase activity"/>
    <property type="evidence" value="ECO:0007669"/>
    <property type="project" value="TreeGrafter"/>
</dbReference>
<dbReference type="Gene3D" id="1.10.510.10">
    <property type="entry name" value="Transferase(Phosphotransferase) domain 1"/>
    <property type="match status" value="1"/>
</dbReference>
<protein>
    <recommendedName>
        <fullName evidence="2">non-specific serine/threonine protein kinase</fullName>
        <ecNumber evidence="2">2.7.11.1</ecNumber>
    </recommendedName>
    <alternativeName>
        <fullName evidence="15">PRKR-like endoplasmic reticulum kinase</fullName>
    </alternativeName>
</protein>
<keyword evidence="8" id="KW-0256">Endoplasmic reticulum</keyword>
<evidence type="ECO:0000256" key="3">
    <source>
        <dbReference type="ARBA" id="ARBA00022527"/>
    </source>
</evidence>
<feature type="region of interest" description="Disordered" evidence="17">
    <location>
        <begin position="758"/>
        <end position="777"/>
    </location>
</feature>
<keyword evidence="12" id="KW-0325">Glycoprotein</keyword>
<dbReference type="InterPro" id="IPR011047">
    <property type="entry name" value="Quinoprotein_ADH-like_sf"/>
</dbReference>
<keyword evidence="10" id="KW-0810">Translation regulation</keyword>
<dbReference type="EC" id="2.7.11.1" evidence="2"/>
<evidence type="ECO:0000256" key="18">
    <source>
        <dbReference type="SAM" id="SignalP"/>
    </source>
</evidence>
<dbReference type="SUPFAM" id="SSF56112">
    <property type="entry name" value="Protein kinase-like (PK-like)"/>
    <property type="match status" value="1"/>
</dbReference>
<feature type="chain" id="PRO_5042978354" description="non-specific serine/threonine protein kinase" evidence="18">
    <location>
        <begin position="34"/>
        <end position="1162"/>
    </location>
</feature>
<dbReference type="AlphaFoldDB" id="A0AAN9BSM6"/>
<evidence type="ECO:0000256" key="2">
    <source>
        <dbReference type="ARBA" id="ARBA00012513"/>
    </source>
</evidence>
<dbReference type="InterPro" id="IPR011009">
    <property type="entry name" value="Kinase-like_dom_sf"/>
</dbReference>
<evidence type="ECO:0000256" key="5">
    <source>
        <dbReference type="ARBA" id="ARBA00022679"/>
    </source>
</evidence>
<evidence type="ECO:0000256" key="8">
    <source>
        <dbReference type="ARBA" id="ARBA00022824"/>
    </source>
</evidence>
<dbReference type="InterPro" id="IPR015943">
    <property type="entry name" value="WD40/YVTN_repeat-like_dom_sf"/>
</dbReference>
<keyword evidence="11" id="KW-0346">Stress response</keyword>
<keyword evidence="4" id="KW-0597">Phosphoprotein</keyword>
<feature type="signal peptide" evidence="18">
    <location>
        <begin position="1"/>
        <end position="33"/>
    </location>
</feature>
<evidence type="ECO:0000256" key="17">
    <source>
        <dbReference type="SAM" id="MobiDB-lite"/>
    </source>
</evidence>
<evidence type="ECO:0000313" key="20">
    <source>
        <dbReference type="EMBL" id="KAK7111067.1"/>
    </source>
</evidence>
<keyword evidence="18" id="KW-0732">Signal</keyword>
<keyword evidence="7" id="KW-0418">Kinase</keyword>
<evidence type="ECO:0000256" key="11">
    <source>
        <dbReference type="ARBA" id="ARBA00023016"/>
    </source>
</evidence>
<dbReference type="PROSITE" id="PS50011">
    <property type="entry name" value="PROTEIN_KINASE_DOM"/>
    <property type="match status" value="1"/>
</dbReference>
<sequence length="1162" mass="128758">MGRNRRRGWASRLVRVIASLAAICVSCAGGTTALPGEREAAATSTIPGLDSASSVWGAAPNAPAPACPSSGNSPDHFLLMVSTIDGAVSALDMRDKGQILWSVKPDDRPLLSSSISNIQVTKDGVPTRLIPSLDGGLYEFNGEEVKEMPMTAETLLSSSIRLSDNYVMVGGKDVGSYGIDLETGQMLYKCTTAGCSETSEAGNGNGDMMVITRNLKTVRAVDVNSGSEKWNFSVGQHDLLFVESKKEKPGLEQGDTLEFSDEDVTLVNCTPSDDETRRLDEEELKQMIKVLVSDGQVFGLKREDPSQISWSTKFSSPVAKAWILHHGKLEVVSLFDTKIVPALSSGGQPHHFFRGDPLLYVGTHQRQVYVQTQEAGPDSCKQDVPWSRSQNARLDEIDSMPRVSWRPYIMRNKDQTPIFGGNIPPEVPLLGQQHNNADERDSDTALTVWNEDYPFDMGYYLYPYQSEKKQPAGGWQAPPDGILDVLPASLWVWWKEVVAISLLTSLFVHIILTRCIHRHPRIIVVTESNSQGLETKESSGSLMSNNSLPTLEQLPADFKSRFAEEFECMEQLGKGGFGIVFRAKNKVDEQEYAVKRIALPNSDDGAIKKKMLREVRTLAMLDHIGIVRYFHSWIEDPPLGWQEDRDKEVWDTVGTWDCATPTADTTVASIDATHTSVSPGIPFEHHKKLVKQRSVLDEIMPIGAGGFEDDSQLFSKGLKSSGSGEFSVHSNVEVFTDESGSFSFDGDKRQRVIDCEESKDSYSVNEYESDESSDIRDIADAEFSTGGKTEDVSNSGWSDSVIPFKRYSTGKSENCDEHMSSSKPEDEEDSVVFEASYGGENKDESKDVSIPADQSSSVVFADSSYGGSVGDNESGDHLKNNHRLIKFTLSSQGYSEHSKSEEQQVEKKKKDKTMKEKKTVPKLYLYLQMQLCRLETLKDWLIDNTLNRERAVILDIFEQIVSAVDYVHAKGLIHRDLKPSNIFFALDGIVKVGDFGLVTAAENQAEFESTEHSPDKKASAKHTAEVGTQLYMSPEQVQKKAYDQKVDVFSLGLIFLELLMPFSTAMERVSTLQNARKGIFPERFCRELPVESDLVRQLTSVKPQTRPTTQQILNHSLLKDFVPRRLNFLARSRTISGSSAHSVSEPVLSSDTAVIQPSGQVF</sequence>
<evidence type="ECO:0000256" key="9">
    <source>
        <dbReference type="ARBA" id="ARBA00022840"/>
    </source>
</evidence>
<dbReference type="Gene3D" id="3.30.200.20">
    <property type="entry name" value="Phosphorylase Kinase, domain 1"/>
    <property type="match status" value="1"/>
</dbReference>
<dbReference type="GO" id="GO:0005789">
    <property type="term" value="C:endoplasmic reticulum membrane"/>
    <property type="evidence" value="ECO:0007669"/>
    <property type="project" value="UniProtKB-SubCell"/>
</dbReference>
<keyword evidence="6 16" id="KW-0547">Nucleotide-binding</keyword>
<evidence type="ECO:0000256" key="10">
    <source>
        <dbReference type="ARBA" id="ARBA00022845"/>
    </source>
</evidence>
<name>A0AAN9BSM6_9CAEN</name>
<dbReference type="SMART" id="SM00564">
    <property type="entry name" value="PQQ"/>
    <property type="match status" value="2"/>
</dbReference>
<evidence type="ECO:0000256" key="14">
    <source>
        <dbReference type="ARBA" id="ARBA00037982"/>
    </source>
</evidence>
<evidence type="ECO:0000256" key="1">
    <source>
        <dbReference type="ARBA" id="ARBA00004115"/>
    </source>
</evidence>
<evidence type="ECO:0000256" key="12">
    <source>
        <dbReference type="ARBA" id="ARBA00023180"/>
    </source>
</evidence>
<keyword evidence="13" id="KW-0834">Unfolded protein response</keyword>
<evidence type="ECO:0000313" key="21">
    <source>
        <dbReference type="Proteomes" id="UP001374579"/>
    </source>
</evidence>
<keyword evidence="9 16" id="KW-0067">ATP-binding</keyword>
<dbReference type="InterPro" id="IPR017441">
    <property type="entry name" value="Protein_kinase_ATP_BS"/>
</dbReference>
<comment type="similarity">
    <text evidence="14">Belongs to the protein kinase superfamily. Ser/Thr protein kinase family. GCN2 subfamily.</text>
</comment>
<evidence type="ECO:0000259" key="19">
    <source>
        <dbReference type="PROSITE" id="PS50011"/>
    </source>
</evidence>
<dbReference type="Pfam" id="PF00069">
    <property type="entry name" value="Pkinase"/>
    <property type="match status" value="2"/>
</dbReference>
<keyword evidence="3" id="KW-0723">Serine/threonine-protein kinase</keyword>
<evidence type="ECO:0000256" key="16">
    <source>
        <dbReference type="PROSITE-ProRule" id="PRU10141"/>
    </source>
</evidence>
<evidence type="ECO:0000256" key="7">
    <source>
        <dbReference type="ARBA" id="ARBA00022777"/>
    </source>
</evidence>
<dbReference type="PANTHER" id="PTHR11042:SF91">
    <property type="entry name" value="EUKARYOTIC TRANSLATION INITIATION FACTOR 2-ALPHA KINASE"/>
    <property type="match status" value="1"/>
</dbReference>
<dbReference type="Proteomes" id="UP001374579">
    <property type="component" value="Unassembled WGS sequence"/>
</dbReference>
<dbReference type="InterPro" id="IPR018391">
    <property type="entry name" value="PQQ_b-propeller_rpt"/>
</dbReference>
<comment type="caution">
    <text evidence="20">The sequence shown here is derived from an EMBL/GenBank/DDBJ whole genome shotgun (WGS) entry which is preliminary data.</text>
</comment>
<evidence type="ECO:0000256" key="6">
    <source>
        <dbReference type="ARBA" id="ARBA00022741"/>
    </source>
</evidence>
<feature type="compositionally biased region" description="Basic and acidic residues" evidence="17">
    <location>
        <begin position="813"/>
        <end position="824"/>
    </location>
</feature>
<dbReference type="SMART" id="SM00220">
    <property type="entry name" value="S_TKc"/>
    <property type="match status" value="1"/>
</dbReference>
<dbReference type="PROSITE" id="PS00107">
    <property type="entry name" value="PROTEIN_KINASE_ATP"/>
    <property type="match status" value="1"/>
</dbReference>
<feature type="domain" description="Protein kinase" evidence="19">
    <location>
        <begin position="566"/>
        <end position="1118"/>
    </location>
</feature>
<dbReference type="PROSITE" id="PS00108">
    <property type="entry name" value="PROTEIN_KINASE_ST"/>
    <property type="match status" value="1"/>
</dbReference>
<dbReference type="EMBL" id="JBAMIC010000003">
    <property type="protein sequence ID" value="KAK7111067.1"/>
    <property type="molecule type" value="Genomic_DNA"/>
</dbReference>
<feature type="compositionally biased region" description="Basic and acidic residues" evidence="17">
    <location>
        <begin position="896"/>
        <end position="914"/>
    </location>
</feature>
<dbReference type="InterPro" id="IPR050339">
    <property type="entry name" value="CC_SR_Kinase"/>
</dbReference>
<dbReference type="GO" id="GO:0005524">
    <property type="term" value="F:ATP binding"/>
    <property type="evidence" value="ECO:0007669"/>
    <property type="project" value="UniProtKB-UniRule"/>
</dbReference>
<proteinExistence type="inferred from homology"/>
<dbReference type="InterPro" id="IPR000719">
    <property type="entry name" value="Prot_kinase_dom"/>
</dbReference>
<dbReference type="GO" id="GO:0005634">
    <property type="term" value="C:nucleus"/>
    <property type="evidence" value="ECO:0007669"/>
    <property type="project" value="TreeGrafter"/>
</dbReference>
<gene>
    <name evidence="20" type="ORF">V1264_014847</name>
</gene>
<evidence type="ECO:0000256" key="13">
    <source>
        <dbReference type="ARBA" id="ARBA00023230"/>
    </source>
</evidence>
<dbReference type="FunFam" id="1.10.510.10:FF:000251">
    <property type="entry name" value="eukaryotic translation initiation factor 2-alpha kinase 3"/>
    <property type="match status" value="1"/>
</dbReference>
<dbReference type="SUPFAM" id="SSF50998">
    <property type="entry name" value="Quinoprotein alcohol dehydrogenase-like"/>
    <property type="match status" value="1"/>
</dbReference>
<accession>A0AAN9BSM6</accession>
<organism evidence="20 21">
    <name type="scientific">Littorina saxatilis</name>
    <dbReference type="NCBI Taxonomy" id="31220"/>
    <lineage>
        <taxon>Eukaryota</taxon>
        <taxon>Metazoa</taxon>
        <taxon>Spiralia</taxon>
        <taxon>Lophotrochozoa</taxon>
        <taxon>Mollusca</taxon>
        <taxon>Gastropoda</taxon>
        <taxon>Caenogastropoda</taxon>
        <taxon>Littorinimorpha</taxon>
        <taxon>Littorinoidea</taxon>
        <taxon>Littorinidae</taxon>
        <taxon>Littorina</taxon>
    </lineage>
</organism>
<dbReference type="PANTHER" id="PTHR11042">
    <property type="entry name" value="EUKARYOTIC TRANSLATION INITIATION FACTOR 2-ALPHA KINASE EIF2-ALPHA KINASE -RELATED"/>
    <property type="match status" value="1"/>
</dbReference>
<keyword evidence="21" id="KW-1185">Reference proteome</keyword>
<feature type="region of interest" description="Disordered" evidence="17">
    <location>
        <begin position="808"/>
        <end position="830"/>
    </location>
</feature>
<feature type="region of interest" description="Disordered" evidence="17">
    <location>
        <begin position="892"/>
        <end position="914"/>
    </location>
</feature>